<evidence type="ECO:0000313" key="5">
    <source>
        <dbReference type="Proteomes" id="UP001595583"/>
    </source>
</evidence>
<dbReference type="Gene3D" id="2.30.110.10">
    <property type="entry name" value="Electron Transport, Fmn-binding Protein, Chain A"/>
    <property type="match status" value="1"/>
</dbReference>
<dbReference type="Proteomes" id="UP001595583">
    <property type="component" value="Unassembled WGS sequence"/>
</dbReference>
<accession>A0ABV7K7A0</accession>
<dbReference type="InterPro" id="IPR012349">
    <property type="entry name" value="Split_barrel_FMN-bd"/>
</dbReference>
<reference evidence="5" key="1">
    <citation type="journal article" date="2019" name="Int. J. Syst. Evol. Microbiol.">
        <title>The Global Catalogue of Microorganisms (GCM) 10K type strain sequencing project: providing services to taxonomists for standard genome sequencing and annotation.</title>
        <authorList>
            <consortium name="The Broad Institute Genomics Platform"/>
            <consortium name="The Broad Institute Genome Sequencing Center for Infectious Disease"/>
            <person name="Wu L."/>
            <person name="Ma J."/>
        </authorList>
    </citation>
    <scope>NUCLEOTIDE SEQUENCE [LARGE SCALE GENOMIC DNA]</scope>
    <source>
        <strain evidence="5">KCTC 52165</strain>
    </source>
</reference>
<keyword evidence="5" id="KW-1185">Reference proteome</keyword>
<dbReference type="EC" id="1.-.-.-" evidence="4"/>
<evidence type="ECO:0000259" key="3">
    <source>
        <dbReference type="SMART" id="SM00903"/>
    </source>
</evidence>
<dbReference type="SMART" id="SM00903">
    <property type="entry name" value="Flavin_Reduct"/>
    <property type="match status" value="1"/>
</dbReference>
<dbReference type="GO" id="GO:0016491">
    <property type="term" value="F:oxidoreductase activity"/>
    <property type="evidence" value="ECO:0007669"/>
    <property type="project" value="UniProtKB-KW"/>
</dbReference>
<organism evidence="4 5">
    <name type="scientific">Aquamicrobium soli</name>
    <dbReference type="NCBI Taxonomy" id="1811518"/>
    <lineage>
        <taxon>Bacteria</taxon>
        <taxon>Pseudomonadati</taxon>
        <taxon>Pseudomonadota</taxon>
        <taxon>Alphaproteobacteria</taxon>
        <taxon>Hyphomicrobiales</taxon>
        <taxon>Phyllobacteriaceae</taxon>
        <taxon>Aquamicrobium</taxon>
    </lineage>
</organism>
<dbReference type="Gene3D" id="3.90.79.10">
    <property type="entry name" value="Nucleoside Triphosphate Pyrophosphohydrolase"/>
    <property type="match status" value="1"/>
</dbReference>
<dbReference type="EMBL" id="JBHRTK010000004">
    <property type="protein sequence ID" value="MFC3205417.1"/>
    <property type="molecule type" value="Genomic_DNA"/>
</dbReference>
<dbReference type="InterPro" id="IPR050268">
    <property type="entry name" value="NADH-dep_flavin_reductase"/>
</dbReference>
<dbReference type="InterPro" id="IPR002563">
    <property type="entry name" value="Flavin_Rdtase-like_dom"/>
</dbReference>
<dbReference type="Pfam" id="PF01613">
    <property type="entry name" value="Flavin_Reduct"/>
    <property type="match status" value="1"/>
</dbReference>
<sequence>MQDNMLPLFDVKAFRSALGTFLTGITVVTTIDAEGIPRGFTANSFTSVSLEPPLVLVCIGKGASTYGAFQSAGYFCVNILSEEQKNISSRFSSRTAERFSAVKWRSGACGSPVLQDVSAWFECKMHQQVDAGDHLVLIGRVADFAQSTANPLGYCRGAYVTPSLMQSLLDSAFTSQLRVGVILESSGALLLHKNEAGGLGLLTASSLGSRDDPSSLLGRAERLGLKFSLSFLFSVFEDEVGGKNRVSVYYRGILEETGGLDGSLVLATEDQIPWDQIIDDNEVRMLRRFIREAQDKVFSVYSGGNQVTTPLAVSG</sequence>
<feature type="domain" description="Flavin reductase like" evidence="3">
    <location>
        <begin position="18"/>
        <end position="161"/>
    </location>
</feature>
<gene>
    <name evidence="4" type="ORF">ACFOHJ_04270</name>
</gene>
<dbReference type="PANTHER" id="PTHR30466:SF11">
    <property type="entry name" value="FLAVIN-DEPENDENT MONOOXYGENASE, REDUCTASE SUBUNIT HSAB"/>
    <property type="match status" value="1"/>
</dbReference>
<evidence type="ECO:0000256" key="2">
    <source>
        <dbReference type="ARBA" id="ARBA00023002"/>
    </source>
</evidence>
<keyword evidence="2 4" id="KW-0560">Oxidoreductase</keyword>
<protein>
    <submittedName>
        <fullName evidence="4">Flavin reductase family protein</fullName>
        <ecNumber evidence="4">1.-.-.-</ecNumber>
    </submittedName>
</protein>
<dbReference type="RefSeq" id="WP_378218866.1">
    <property type="nucleotide sequence ID" value="NZ_JBHRTK010000004.1"/>
</dbReference>
<comment type="similarity">
    <text evidence="1">Belongs to the non-flavoprotein flavin reductase family.</text>
</comment>
<dbReference type="PANTHER" id="PTHR30466">
    <property type="entry name" value="FLAVIN REDUCTASE"/>
    <property type="match status" value="1"/>
</dbReference>
<comment type="caution">
    <text evidence="4">The sequence shown here is derived from an EMBL/GenBank/DDBJ whole genome shotgun (WGS) entry which is preliminary data.</text>
</comment>
<proteinExistence type="inferred from homology"/>
<evidence type="ECO:0000313" key="4">
    <source>
        <dbReference type="EMBL" id="MFC3205417.1"/>
    </source>
</evidence>
<evidence type="ECO:0000256" key="1">
    <source>
        <dbReference type="ARBA" id="ARBA00008898"/>
    </source>
</evidence>
<dbReference type="SUPFAM" id="SSF50475">
    <property type="entry name" value="FMN-binding split barrel"/>
    <property type="match status" value="1"/>
</dbReference>
<name>A0ABV7K7A0_9HYPH</name>